<gene>
    <name evidence="2" type="ORF">QPJ95_21700</name>
</gene>
<proteinExistence type="predicted"/>
<reference evidence="2 3" key="1">
    <citation type="submission" date="2023-06" db="EMBL/GenBank/DDBJ databases">
        <title>Parasedimentitalea psychrophila sp. nov., a psychrophilic bacterium isolated from deep-sea sediment.</title>
        <authorList>
            <person name="Li A."/>
        </authorList>
    </citation>
    <scope>NUCLEOTIDE SEQUENCE [LARGE SCALE GENOMIC DNA]</scope>
    <source>
        <strain evidence="2 3">QS115</strain>
    </source>
</reference>
<evidence type="ECO:0000259" key="1">
    <source>
        <dbReference type="Pfam" id="PF14301"/>
    </source>
</evidence>
<dbReference type="InterPro" id="IPR025484">
    <property type="entry name" value="DUF4376"/>
</dbReference>
<sequence>MSKTGRPGRRDEVDEERDRRITAGFTFQGHVFDCDAASRQNISGAATLAIGAMASGALAGDLRWHGAADDFAWLSQNNAAVPMDSQTVFAFGAAAAEHVRLHVFAARVVKDMALIPNDYQDDSYWPS</sequence>
<dbReference type="RefSeq" id="WP_286018204.1">
    <property type="nucleotide sequence ID" value="NZ_CP127247.1"/>
</dbReference>
<dbReference type="KEGG" id="ppso:QPJ95_21700"/>
<dbReference type="Pfam" id="PF14301">
    <property type="entry name" value="DUF4376"/>
    <property type="match status" value="1"/>
</dbReference>
<organism evidence="2 3">
    <name type="scientific">Parasedimentitalea psychrophila</name>
    <dbReference type="NCBI Taxonomy" id="2997337"/>
    <lineage>
        <taxon>Bacteria</taxon>
        <taxon>Pseudomonadati</taxon>
        <taxon>Pseudomonadota</taxon>
        <taxon>Alphaproteobacteria</taxon>
        <taxon>Rhodobacterales</taxon>
        <taxon>Paracoccaceae</taxon>
        <taxon>Parasedimentitalea</taxon>
    </lineage>
</organism>
<name>A0A9Y2KZU2_9RHOB</name>
<dbReference type="Proteomes" id="UP001238334">
    <property type="component" value="Chromosome"/>
</dbReference>
<dbReference type="EMBL" id="CP127247">
    <property type="protein sequence ID" value="WIY25071.1"/>
    <property type="molecule type" value="Genomic_DNA"/>
</dbReference>
<dbReference type="AlphaFoldDB" id="A0A9Y2KZU2"/>
<keyword evidence="3" id="KW-1185">Reference proteome</keyword>
<evidence type="ECO:0000313" key="3">
    <source>
        <dbReference type="Proteomes" id="UP001238334"/>
    </source>
</evidence>
<accession>A0A9Y2KZU2</accession>
<evidence type="ECO:0000313" key="2">
    <source>
        <dbReference type="EMBL" id="WIY25071.1"/>
    </source>
</evidence>
<protein>
    <submittedName>
        <fullName evidence="2">DUF4376 domain-containing protein</fullName>
    </submittedName>
</protein>
<feature type="domain" description="DUF4376" evidence="1">
    <location>
        <begin position="9"/>
        <end position="113"/>
    </location>
</feature>